<dbReference type="InterPro" id="IPR046373">
    <property type="entry name" value="Acyl-CoA_Oxase/DH_mid-dom_sf"/>
</dbReference>
<dbReference type="PIRSF" id="PIRSF016578">
    <property type="entry name" value="HsaA"/>
    <property type="match status" value="1"/>
</dbReference>
<dbReference type="Gene3D" id="1.10.540.10">
    <property type="entry name" value="Acyl-CoA dehydrogenase/oxidase, N-terminal domain"/>
    <property type="match status" value="1"/>
</dbReference>
<dbReference type="Gene3D" id="2.40.110.10">
    <property type="entry name" value="Butyryl-CoA Dehydrogenase, subunit A, domain 2"/>
    <property type="match status" value="1"/>
</dbReference>
<dbReference type="InterPro" id="IPR009100">
    <property type="entry name" value="AcylCoA_DH/oxidase_NM_dom_sf"/>
</dbReference>
<sequence>MSSAMASSVKTPPHTPVSPQTTNISHEGWIARARQIAPLIRAEALNTEQGNTLSPASIAAMRDTELFWAVVPVEVGGHGCRLITAIEIMEEVAFADGSSGWSLMANKLATAVAGAFVGDDAAHEIFGGSERPILAGMFGPGGKAEAVNGGYRGSGKYSFGSGCGHANWMGGGMFLMEDGANKLLPNGAPQVRICFVPRDKVVFTGNWNVTGLSGTGSFDYEISDQFVPEAFTMERAELTPQRGGAMFDLGLQAFGCAGHSAIALGIARRALQEIALISTSKKRVASSSLISESPIFRHGFSVQEANYQAMRAYVLKAFDDAERLAESGQPVPAEVRQRLRQATAWSHNMAVGIVDFCHLWGGSASIRKPTALGRCMQDMHVATQHIFVDQHILADVAPTLLEHWTGPDV</sequence>
<gene>
    <name evidence="4" type="ORF">GGQ98_001565</name>
</gene>
<dbReference type="Gene3D" id="1.20.140.10">
    <property type="entry name" value="Butyryl-CoA Dehydrogenase, subunit A, domain 3"/>
    <property type="match status" value="1"/>
</dbReference>
<evidence type="ECO:0000256" key="1">
    <source>
        <dbReference type="ARBA" id="ARBA00023002"/>
    </source>
</evidence>
<proteinExistence type="predicted"/>
<dbReference type="AlphaFoldDB" id="A0A7W7B0S6"/>
<dbReference type="InterPro" id="IPR013107">
    <property type="entry name" value="Acyl-CoA_DH_C"/>
</dbReference>
<dbReference type="RefSeq" id="WP_184067576.1">
    <property type="nucleotide sequence ID" value="NZ_JACHNZ010000015.1"/>
</dbReference>
<dbReference type="Proteomes" id="UP000566324">
    <property type="component" value="Unassembled WGS sequence"/>
</dbReference>
<evidence type="ECO:0000313" key="5">
    <source>
        <dbReference type="Proteomes" id="UP000566324"/>
    </source>
</evidence>
<feature type="region of interest" description="Disordered" evidence="2">
    <location>
        <begin position="1"/>
        <end position="24"/>
    </location>
</feature>
<evidence type="ECO:0000256" key="2">
    <source>
        <dbReference type="SAM" id="MobiDB-lite"/>
    </source>
</evidence>
<dbReference type="GO" id="GO:0050660">
    <property type="term" value="F:flavin adenine dinucleotide binding"/>
    <property type="evidence" value="ECO:0007669"/>
    <property type="project" value="InterPro"/>
</dbReference>
<reference evidence="4 5" key="1">
    <citation type="submission" date="2020-08" db="EMBL/GenBank/DDBJ databases">
        <title>Genomic Encyclopedia of Type Strains, Phase IV (KMG-IV): sequencing the most valuable type-strain genomes for metagenomic binning, comparative biology and taxonomic classification.</title>
        <authorList>
            <person name="Goeker M."/>
        </authorList>
    </citation>
    <scope>NUCLEOTIDE SEQUENCE [LARGE SCALE GENOMIC DNA]</scope>
    <source>
        <strain evidence="4 5">DSM 17328</strain>
    </source>
</reference>
<feature type="compositionally biased region" description="Polar residues" evidence="2">
    <location>
        <begin position="1"/>
        <end position="10"/>
    </location>
</feature>
<dbReference type="SUPFAM" id="SSF56645">
    <property type="entry name" value="Acyl-CoA dehydrogenase NM domain-like"/>
    <property type="match status" value="1"/>
</dbReference>
<dbReference type="EMBL" id="JACHNZ010000015">
    <property type="protein sequence ID" value="MBB4631948.1"/>
    <property type="molecule type" value="Genomic_DNA"/>
</dbReference>
<comment type="caution">
    <text evidence="4">The sequence shown here is derived from an EMBL/GenBank/DDBJ whole genome shotgun (WGS) entry which is preliminary data.</text>
</comment>
<dbReference type="SUPFAM" id="SSF47203">
    <property type="entry name" value="Acyl-CoA dehydrogenase C-terminal domain-like"/>
    <property type="match status" value="1"/>
</dbReference>
<feature type="domain" description="Acyl-CoA dehydrogenase C-terminal" evidence="3">
    <location>
        <begin position="258"/>
        <end position="389"/>
    </location>
</feature>
<name>A0A7W7B0S6_9SPHN</name>
<dbReference type="InterPro" id="IPR037069">
    <property type="entry name" value="AcylCoA_DH/ox_N_sf"/>
</dbReference>
<keyword evidence="1" id="KW-0560">Oxidoreductase</keyword>
<evidence type="ECO:0000259" key="3">
    <source>
        <dbReference type="Pfam" id="PF08028"/>
    </source>
</evidence>
<organism evidence="4 5">
    <name type="scientific">Sphingosinicella soli</name>
    <dbReference type="NCBI Taxonomy" id="333708"/>
    <lineage>
        <taxon>Bacteria</taxon>
        <taxon>Pseudomonadati</taxon>
        <taxon>Pseudomonadota</taxon>
        <taxon>Alphaproteobacteria</taxon>
        <taxon>Sphingomonadales</taxon>
        <taxon>Sphingosinicellaceae</taxon>
        <taxon>Sphingosinicella</taxon>
    </lineage>
</organism>
<evidence type="ECO:0000313" key="4">
    <source>
        <dbReference type="EMBL" id="MBB4631948.1"/>
    </source>
</evidence>
<protein>
    <submittedName>
        <fullName evidence="4">Alkylation response protein AidB-like acyl-CoA dehydrogenase</fullName>
    </submittedName>
</protein>
<keyword evidence="5" id="KW-1185">Reference proteome</keyword>
<accession>A0A7W7B0S6</accession>
<dbReference type="Pfam" id="PF08028">
    <property type="entry name" value="Acyl-CoA_dh_2"/>
    <property type="match status" value="1"/>
</dbReference>
<dbReference type="InterPro" id="IPR036250">
    <property type="entry name" value="AcylCo_DH-like_C"/>
</dbReference>
<dbReference type="GO" id="GO:0016627">
    <property type="term" value="F:oxidoreductase activity, acting on the CH-CH group of donors"/>
    <property type="evidence" value="ECO:0007669"/>
    <property type="project" value="InterPro"/>
</dbReference>